<dbReference type="EMBL" id="AP018203">
    <property type="protein sequence ID" value="BAY54528.1"/>
    <property type="molecule type" value="Genomic_DNA"/>
</dbReference>
<dbReference type="Pfam" id="PF00128">
    <property type="entry name" value="Alpha-amylase"/>
    <property type="match status" value="1"/>
</dbReference>
<dbReference type="EC" id="3.2.1.141" evidence="14 15"/>
<evidence type="ECO:0000313" key="20">
    <source>
        <dbReference type="Proteomes" id="UP000217895"/>
    </source>
</evidence>
<dbReference type="InterPro" id="IPR014756">
    <property type="entry name" value="Ig_E-set"/>
</dbReference>
<comment type="subcellular location">
    <subcellularLocation>
        <location evidence="2 16">Cytoplasm</location>
    </subcellularLocation>
</comment>
<dbReference type="InterPro" id="IPR013780">
    <property type="entry name" value="Glyco_hydro_b"/>
</dbReference>
<dbReference type="Gene3D" id="1.10.10.760">
    <property type="entry name" value="E-set domains of sugar-utilizing enzymes"/>
    <property type="match status" value="1"/>
</dbReference>
<dbReference type="NCBIfam" id="TIGR02402">
    <property type="entry name" value="trehalose_TreZ"/>
    <property type="match status" value="1"/>
</dbReference>
<keyword evidence="20" id="KW-1185">Reference proteome</keyword>
<dbReference type="GO" id="GO:0033942">
    <property type="term" value="F:4-alpha-D-(1-&gt;4)-alpha-D-glucanotrehalose trehalohydrolase activity"/>
    <property type="evidence" value="ECO:0007669"/>
    <property type="project" value="UniProtKB-EC"/>
</dbReference>
<dbReference type="InterPro" id="IPR013783">
    <property type="entry name" value="Ig-like_fold"/>
</dbReference>
<evidence type="ECO:0000256" key="11">
    <source>
        <dbReference type="ARBA" id="ARBA00032057"/>
    </source>
</evidence>
<evidence type="ECO:0000256" key="15">
    <source>
        <dbReference type="PIRNR" id="PIRNR006337"/>
    </source>
</evidence>
<keyword evidence="9" id="KW-0119">Carbohydrate metabolism</keyword>
<evidence type="ECO:0000256" key="4">
    <source>
        <dbReference type="ARBA" id="ARBA00009000"/>
    </source>
</evidence>
<evidence type="ECO:0000256" key="2">
    <source>
        <dbReference type="ARBA" id="ARBA00004496"/>
    </source>
</evidence>
<protein>
    <recommendedName>
        <fullName evidence="5 14">Malto-oligosyltrehalose trehalohydrolase</fullName>
        <shortName evidence="15">MTHase</shortName>
        <ecNumber evidence="14 15">3.2.1.141</ecNumber>
    </recommendedName>
    <alternativeName>
        <fullName evidence="12 15">4-alpha-D-((1-&gt;4)-alpha-D-glucano)trehalose trehalohydrolase</fullName>
    </alternativeName>
    <alternativeName>
        <fullName evidence="11 15">Maltooligosyl trehalose trehalohydrolase</fullName>
    </alternativeName>
</protein>
<evidence type="ECO:0000256" key="12">
    <source>
        <dbReference type="ARBA" id="ARBA00033284"/>
    </source>
</evidence>
<dbReference type="InterPro" id="IPR006048">
    <property type="entry name" value="A-amylase/branching_C"/>
</dbReference>
<evidence type="ECO:0000256" key="10">
    <source>
        <dbReference type="ARBA" id="ARBA00023295"/>
    </source>
</evidence>
<evidence type="ECO:0000256" key="8">
    <source>
        <dbReference type="ARBA" id="ARBA00022801"/>
    </source>
</evidence>
<reference evidence="19 20" key="1">
    <citation type="submission" date="2017-06" db="EMBL/GenBank/DDBJ databases">
        <title>Genome sequencing of cyanobaciteial culture collection at National Institute for Environmental Studies (NIES).</title>
        <authorList>
            <person name="Hirose Y."/>
            <person name="Shimura Y."/>
            <person name="Fujisawa T."/>
            <person name="Nakamura Y."/>
            <person name="Kawachi M."/>
        </authorList>
    </citation>
    <scope>NUCLEOTIDE SEQUENCE [LARGE SCALE GENOMIC DNA]</scope>
    <source>
        <strain evidence="19 20">NIES-2135</strain>
    </source>
</reference>
<comment type="catalytic activity">
    <reaction evidence="13 15">
        <text>hydrolysis of (1-&gt;4)-alpha-D-glucosidic linkage in 4-alpha-D-[(1-&gt;4)-alpha-D-glucanosyl]n trehalose to yield trehalose and (1-&gt;4)-alpha-D-glucan.</text>
        <dbReference type="EC" id="3.2.1.141"/>
    </reaction>
</comment>
<dbReference type="CDD" id="cd02853">
    <property type="entry name" value="E_set_MTHase_like_N"/>
    <property type="match status" value="1"/>
</dbReference>
<evidence type="ECO:0000259" key="18">
    <source>
        <dbReference type="SMART" id="SM00642"/>
    </source>
</evidence>
<dbReference type="InterPro" id="IPR004193">
    <property type="entry name" value="Glyco_hydro_13_N"/>
</dbReference>
<evidence type="ECO:0000256" key="13">
    <source>
        <dbReference type="ARBA" id="ARBA00034013"/>
    </source>
</evidence>
<dbReference type="Gene3D" id="2.60.40.10">
    <property type="entry name" value="Immunoglobulins"/>
    <property type="match status" value="1"/>
</dbReference>
<dbReference type="PIRSF" id="PIRSF006337">
    <property type="entry name" value="Trehalose_TreZ"/>
    <property type="match status" value="1"/>
</dbReference>
<dbReference type="Gene3D" id="3.20.20.80">
    <property type="entry name" value="Glycosidases"/>
    <property type="match status" value="1"/>
</dbReference>
<dbReference type="PANTHER" id="PTHR43651">
    <property type="entry name" value="1,4-ALPHA-GLUCAN-BRANCHING ENZYME"/>
    <property type="match status" value="1"/>
</dbReference>
<dbReference type="InterPro" id="IPR044901">
    <property type="entry name" value="Trehalose_TreZ_E-set_sf"/>
</dbReference>
<organism evidence="19 20">
    <name type="scientific">Leptolyngbya boryana NIES-2135</name>
    <dbReference type="NCBI Taxonomy" id="1973484"/>
    <lineage>
        <taxon>Bacteria</taxon>
        <taxon>Bacillati</taxon>
        <taxon>Cyanobacteriota</taxon>
        <taxon>Cyanophyceae</taxon>
        <taxon>Leptolyngbyales</taxon>
        <taxon>Leptolyngbyaceae</taxon>
        <taxon>Leptolyngbya group</taxon>
        <taxon>Leptolyngbya</taxon>
    </lineage>
</organism>
<dbReference type="InterPro" id="IPR006047">
    <property type="entry name" value="GH13_cat_dom"/>
</dbReference>
<evidence type="ECO:0000256" key="6">
    <source>
        <dbReference type="ARBA" id="ARBA00022490"/>
    </source>
</evidence>
<name>A0A1Z4JCX5_LEPBY</name>
<evidence type="ECO:0000256" key="1">
    <source>
        <dbReference type="ARBA" id="ARBA00000826"/>
    </source>
</evidence>
<dbReference type="UniPathway" id="UPA00299"/>
<evidence type="ECO:0000256" key="17">
    <source>
        <dbReference type="PIRSR" id="PIRSR006337-3"/>
    </source>
</evidence>
<dbReference type="Pfam" id="PF02806">
    <property type="entry name" value="Alpha-amylase_C"/>
    <property type="match status" value="1"/>
</dbReference>
<comment type="similarity">
    <text evidence="4">Belongs to the glycosyl hydrolase 13 family. GlgB subfamily.</text>
</comment>
<dbReference type="GO" id="GO:0005992">
    <property type="term" value="P:trehalose biosynthetic process"/>
    <property type="evidence" value="ECO:0007669"/>
    <property type="project" value="UniProtKB-UniRule"/>
</dbReference>
<dbReference type="CDD" id="cd11325">
    <property type="entry name" value="AmyAc_GTHase"/>
    <property type="match status" value="1"/>
</dbReference>
<keyword evidence="8 15" id="KW-0378">Hydrolase</keyword>
<feature type="site" description="Transition state stabilizer" evidence="17">
    <location>
        <position position="385"/>
    </location>
</feature>
<sequence length="596" mass="68283">MKVGAWYLGDDRCEFTVWCPRSKTVTLELSDRSVEMQRQDDGYWSTIVSGIKPGAEYRYRLQSGTFPDPASQFQPSGVHGASAVVDHRFEWQDSQWQGIKLEDFVIYELHVGAFTPEGTFEAIIPRLQTLKELGVSAIEIMPISQFPGDRNWGYDGTYPYAIQNSYGDANSLKKLVNACHQHGISVVLDVVYNHFGPEGAYINQFGDYFTETYKTPWGSAINFDNAYSHCVRSYFLENALYWLREFHIDALRLDAVQAIYDMGARHFLAELADRVEELSQQQNRKLYLIAESDLNDVKLIRSKSANGYGLDAQWSDDFHHALHALLTGTDIGYYQDFGTCEDLAKAYRNTFVYDWKYAPHRFRFHGAPALDCPMTQFVVCIQNHDQIGNQMHGERLSQLISFEGLKLAAGAVLLSPYIPLLFMGEEYGEEVPFTYFVSHSDPELIQAVRRGRKAEFAAFHLEGEPPDPEAPETFQVCKLQWERHQQGKHKVLWTFYQRLLKLRRSHPALVKRDRASVSACAEEDKKLVWLERQDVICVFNFNQSDQVFEFPVGQWRTVLNSADQEWMGAGSLAPEKGQEGESGTVRSQSFVVYERY</sequence>
<feature type="active site" description="Proton donor" evidence="16">
    <location>
        <position position="291"/>
    </location>
</feature>
<comment type="catalytic activity">
    <reaction evidence="1">
        <text>Transfers a segment of a (1-&gt;4)-alpha-D-glucan chain to a primary hydroxy group in a similar glucan chain.</text>
        <dbReference type="EC" id="2.4.1.18"/>
    </reaction>
</comment>
<comment type="pathway">
    <text evidence="3 15">Glycan biosynthesis; trehalose biosynthesis.</text>
</comment>
<evidence type="ECO:0000313" key="19">
    <source>
        <dbReference type="EMBL" id="BAY54528.1"/>
    </source>
</evidence>
<dbReference type="AlphaFoldDB" id="A0A1Z4JCX5"/>
<gene>
    <name evidence="19" type="ORF">NIES2135_13450</name>
</gene>
<keyword evidence="10 15" id="KW-0326">Glycosidase</keyword>
<accession>A0A1Z4JCX5</accession>
<keyword evidence="7" id="KW-0808">Transferase</keyword>
<feature type="domain" description="Glycosyl hydrolase family 13 catalytic" evidence="18">
    <location>
        <begin position="83"/>
        <end position="452"/>
    </location>
</feature>
<dbReference type="SMART" id="SM00642">
    <property type="entry name" value="Aamy"/>
    <property type="match status" value="1"/>
</dbReference>
<evidence type="ECO:0000256" key="7">
    <source>
        <dbReference type="ARBA" id="ARBA00022679"/>
    </source>
</evidence>
<dbReference type="InterPro" id="IPR017853">
    <property type="entry name" value="GH"/>
</dbReference>
<proteinExistence type="inferred from homology"/>
<dbReference type="InterPro" id="IPR012768">
    <property type="entry name" value="Trehalose_TreZ"/>
</dbReference>
<evidence type="ECO:0000256" key="3">
    <source>
        <dbReference type="ARBA" id="ARBA00005199"/>
    </source>
</evidence>
<dbReference type="SUPFAM" id="SSF81296">
    <property type="entry name" value="E set domains"/>
    <property type="match status" value="1"/>
</dbReference>
<dbReference type="Pfam" id="PF02922">
    <property type="entry name" value="CBM_48"/>
    <property type="match status" value="1"/>
</dbReference>
<dbReference type="Gene3D" id="2.60.40.1180">
    <property type="entry name" value="Golgi alpha-mannosidase II"/>
    <property type="match status" value="1"/>
</dbReference>
<evidence type="ECO:0000256" key="16">
    <source>
        <dbReference type="PIRSR" id="PIRSR006337-1"/>
    </source>
</evidence>
<dbReference type="SUPFAM" id="SSF51445">
    <property type="entry name" value="(Trans)glycosidases"/>
    <property type="match status" value="1"/>
</dbReference>
<feature type="active site" description="Nucleophile" evidence="16">
    <location>
        <position position="254"/>
    </location>
</feature>
<dbReference type="Proteomes" id="UP000217895">
    <property type="component" value="Chromosome"/>
</dbReference>
<keyword evidence="6" id="KW-0963">Cytoplasm</keyword>
<evidence type="ECO:0000256" key="14">
    <source>
        <dbReference type="NCBIfam" id="TIGR02402"/>
    </source>
</evidence>
<dbReference type="GO" id="GO:0005737">
    <property type="term" value="C:cytoplasm"/>
    <property type="evidence" value="ECO:0007669"/>
    <property type="project" value="UniProtKB-SubCell"/>
</dbReference>
<evidence type="ECO:0000256" key="5">
    <source>
        <dbReference type="ARBA" id="ARBA00015938"/>
    </source>
</evidence>
<evidence type="ECO:0000256" key="9">
    <source>
        <dbReference type="ARBA" id="ARBA00023277"/>
    </source>
</evidence>
<dbReference type="PANTHER" id="PTHR43651:SF11">
    <property type="entry name" value="MALTO-OLIGOSYLTREHALOSE TREHALOHYDROLASE"/>
    <property type="match status" value="1"/>
</dbReference>